<evidence type="ECO:0000313" key="2">
    <source>
        <dbReference type="Proteomes" id="UP000249065"/>
    </source>
</evidence>
<name>A0A327MEZ0_9PROT</name>
<accession>A0A327MEZ0</accession>
<reference evidence="2" key="1">
    <citation type="submission" date="2018-06" db="EMBL/GenBank/DDBJ databases">
        <authorList>
            <person name="Khan S.A."/>
        </authorList>
    </citation>
    <scope>NUCLEOTIDE SEQUENCE [LARGE SCALE GENOMIC DNA]</scope>
    <source>
        <strain evidence="2">DB-1506</strain>
    </source>
</reference>
<keyword evidence="2" id="KW-1185">Reference proteome</keyword>
<dbReference type="OrthoDB" id="8446920at2"/>
<dbReference type="EMBL" id="QLIX01000007">
    <property type="protein sequence ID" value="RAI58748.1"/>
    <property type="molecule type" value="Genomic_DNA"/>
</dbReference>
<proteinExistence type="predicted"/>
<dbReference type="AlphaFoldDB" id="A0A327MEZ0"/>
<organism evidence="1 2">
    <name type="scientific">Roseicella frigidaeris</name>
    <dbReference type="NCBI Taxonomy" id="2230885"/>
    <lineage>
        <taxon>Bacteria</taxon>
        <taxon>Pseudomonadati</taxon>
        <taxon>Pseudomonadota</taxon>
        <taxon>Alphaproteobacteria</taxon>
        <taxon>Acetobacterales</taxon>
        <taxon>Roseomonadaceae</taxon>
        <taxon>Roseicella</taxon>
    </lineage>
</organism>
<dbReference type="Proteomes" id="UP000249065">
    <property type="component" value="Unassembled WGS sequence"/>
</dbReference>
<sequence length="163" mass="17694">MTAAARPRPRPAHRRAVQAGQRVFIVFGGAADQPWLRLLRPGYRHCFAAIADARGWTVLDPLTGRLVAARLEVPASFDLPGFYRRAGFAVTGPFTPGPARWRLLPPLSPFTCVALCRAVLGARAPFALTPWGLFRKLAGDRKNILTVRSVVGKTSLANGRTAP</sequence>
<evidence type="ECO:0000313" key="1">
    <source>
        <dbReference type="EMBL" id="RAI58748.1"/>
    </source>
</evidence>
<comment type="caution">
    <text evidence="1">The sequence shown here is derived from an EMBL/GenBank/DDBJ whole genome shotgun (WGS) entry which is preliminary data.</text>
</comment>
<gene>
    <name evidence="1" type="ORF">DOO78_11740</name>
</gene>
<protein>
    <submittedName>
        <fullName evidence="1">Uncharacterized protein</fullName>
    </submittedName>
</protein>
<dbReference type="RefSeq" id="WP_111469955.1">
    <property type="nucleotide sequence ID" value="NZ_QLIX01000007.1"/>
</dbReference>